<comment type="caution">
    <text evidence="1">The sequence shown here is derived from an EMBL/GenBank/DDBJ whole genome shotgun (WGS) entry which is preliminary data.</text>
</comment>
<keyword evidence="2" id="KW-1185">Reference proteome</keyword>
<protein>
    <submittedName>
        <fullName evidence="1">Uncharacterized protein</fullName>
    </submittedName>
</protein>
<reference evidence="2" key="1">
    <citation type="journal article" date="2019" name="Int. J. Syst. Evol. Microbiol.">
        <title>The Global Catalogue of Microorganisms (GCM) 10K type strain sequencing project: providing services to taxonomists for standard genome sequencing and annotation.</title>
        <authorList>
            <consortium name="The Broad Institute Genomics Platform"/>
            <consortium name="The Broad Institute Genome Sequencing Center for Infectious Disease"/>
            <person name="Wu L."/>
            <person name="Ma J."/>
        </authorList>
    </citation>
    <scope>NUCLEOTIDE SEQUENCE [LARGE SCALE GENOMIC DNA]</scope>
    <source>
        <strain evidence="2">JCM 18019</strain>
    </source>
</reference>
<dbReference type="RefSeq" id="WP_345208760.1">
    <property type="nucleotide sequence ID" value="NZ_BAABHX010000013.1"/>
</dbReference>
<proteinExistence type="predicted"/>
<dbReference type="Proteomes" id="UP001500353">
    <property type="component" value="Unassembled WGS sequence"/>
</dbReference>
<accession>A0ABP9MVH2</accession>
<evidence type="ECO:0000313" key="2">
    <source>
        <dbReference type="Proteomes" id="UP001500353"/>
    </source>
</evidence>
<gene>
    <name evidence="1" type="ORF">GCM10023210_44040</name>
</gene>
<evidence type="ECO:0000313" key="1">
    <source>
        <dbReference type="EMBL" id="GAA5102764.1"/>
    </source>
</evidence>
<organism evidence="1 2">
    <name type="scientific">Chryseobacterium ginsengisoli</name>
    <dbReference type="NCBI Taxonomy" id="363853"/>
    <lineage>
        <taxon>Bacteria</taxon>
        <taxon>Pseudomonadati</taxon>
        <taxon>Bacteroidota</taxon>
        <taxon>Flavobacteriia</taxon>
        <taxon>Flavobacteriales</taxon>
        <taxon>Weeksellaceae</taxon>
        <taxon>Chryseobacterium group</taxon>
        <taxon>Chryseobacterium</taxon>
    </lineage>
</organism>
<name>A0ABP9MVH2_9FLAO</name>
<sequence length="64" mass="7821">MTITKEKLHKQIDEFPDEISIDEVIERLIMIEKIEIRKKESEDNETIDEEELKNEMERWFKLNG</sequence>
<dbReference type="EMBL" id="BAABHX010000013">
    <property type="protein sequence ID" value="GAA5102764.1"/>
    <property type="molecule type" value="Genomic_DNA"/>
</dbReference>